<keyword evidence="5" id="KW-0472">Membrane</keyword>
<evidence type="ECO:0000256" key="5">
    <source>
        <dbReference type="ARBA" id="ARBA00023136"/>
    </source>
</evidence>
<feature type="compositionally biased region" description="Basic and acidic residues" evidence="6">
    <location>
        <begin position="444"/>
        <end position="464"/>
    </location>
</feature>
<dbReference type="AlphaFoldDB" id="A0A0H2RTQ9"/>
<dbReference type="NCBIfam" id="TIGR01297">
    <property type="entry name" value="CDF"/>
    <property type="match status" value="1"/>
</dbReference>
<dbReference type="Pfam" id="PF01545">
    <property type="entry name" value="Cation_efflux"/>
    <property type="match status" value="1"/>
</dbReference>
<feature type="region of interest" description="Disordered" evidence="6">
    <location>
        <begin position="436"/>
        <end position="474"/>
    </location>
</feature>
<evidence type="ECO:0000256" key="4">
    <source>
        <dbReference type="ARBA" id="ARBA00022989"/>
    </source>
</evidence>
<evidence type="ECO:0000256" key="3">
    <source>
        <dbReference type="ARBA" id="ARBA00022692"/>
    </source>
</evidence>
<dbReference type="InterPro" id="IPR050291">
    <property type="entry name" value="CDF_Transporter"/>
</dbReference>
<keyword evidence="3" id="KW-0812">Transmembrane</keyword>
<dbReference type="PANTHER" id="PTHR43840:SF15">
    <property type="entry name" value="MITOCHONDRIAL METAL TRANSPORTER 1-RELATED"/>
    <property type="match status" value="1"/>
</dbReference>
<feature type="compositionally biased region" description="Basic and acidic residues" evidence="6">
    <location>
        <begin position="33"/>
        <end position="50"/>
    </location>
</feature>
<dbReference type="EMBL" id="KQ086101">
    <property type="protein sequence ID" value="KLO08221.1"/>
    <property type="molecule type" value="Genomic_DNA"/>
</dbReference>
<dbReference type="GO" id="GO:0008324">
    <property type="term" value="F:monoatomic cation transmembrane transporter activity"/>
    <property type="evidence" value="ECO:0007669"/>
    <property type="project" value="InterPro"/>
</dbReference>
<dbReference type="SUPFAM" id="SSF160240">
    <property type="entry name" value="Cation efflux protein cytoplasmic domain-like"/>
    <property type="match status" value="1"/>
</dbReference>
<gene>
    <name evidence="8" type="ORF">SCHPADRAFT_835637</name>
</gene>
<reference evidence="8 9" key="1">
    <citation type="submission" date="2015-04" db="EMBL/GenBank/DDBJ databases">
        <title>Complete genome sequence of Schizopora paradoxa KUC8140, a cosmopolitan wood degrader in East Asia.</title>
        <authorList>
            <consortium name="DOE Joint Genome Institute"/>
            <person name="Min B."/>
            <person name="Park H."/>
            <person name="Jang Y."/>
            <person name="Kim J.-J."/>
            <person name="Kim K.H."/>
            <person name="Pangilinan J."/>
            <person name="Lipzen A."/>
            <person name="Riley R."/>
            <person name="Grigoriev I.V."/>
            <person name="Spatafora J.W."/>
            <person name="Choi I.-G."/>
        </authorList>
    </citation>
    <scope>NUCLEOTIDE SEQUENCE [LARGE SCALE GENOMIC DNA]</scope>
    <source>
        <strain evidence="8 9">KUC8140</strain>
    </source>
</reference>
<dbReference type="PANTHER" id="PTHR43840">
    <property type="entry name" value="MITOCHONDRIAL METAL TRANSPORTER 1-RELATED"/>
    <property type="match status" value="1"/>
</dbReference>
<sequence>MHSTTTQNGNGNGNGSKIAGPSKEASSSSSTQHHHDHDELDHDHDHEHGHSLFHSHSHSRDDGHSQQVESVVKIFEGKLDRGSRITLVGLGTNVVLTGAKGAAGWFMNSAALLAEAGHSASDLLGDLVTLFSWRFSKKAPTARYPYGFGKFETLGTTTVALLLIGGAFGIGIHSLHLLIHHLTEAAATLPASAPAAMHSAIQNVTHVAQSVVSAVPGGLGHSHSHGGGVLDPNAAWFALASVIMKEWVYRATKRVADAERSPVLLANAIHHRSDAYTSAVALAAILGTWYFPALPLDPIGGMLVSLIILKQGVSLFAGAFGELTDAGVSPRTQRVLSRTLLPLVASSNSSVTISSPSSLSPASFSSSSPHLNPLLSISNLRAQRSGANIFVDVDARVPASLSIIDAIATETRIRDALLDVRKEIKEVRVKFIPVSSFEDEDDEHEHNDDDAMQGREDKSEELRSHSHPHPHSHQ</sequence>
<name>A0A0H2RTQ9_9AGAM</name>
<keyword evidence="4" id="KW-1133">Transmembrane helix</keyword>
<dbReference type="InterPro" id="IPR002524">
    <property type="entry name" value="Cation_efflux"/>
</dbReference>
<keyword evidence="2" id="KW-0813">Transport</keyword>
<feature type="compositionally biased region" description="Basic residues" evidence="6">
    <location>
        <begin position="465"/>
        <end position="474"/>
    </location>
</feature>
<dbReference type="OrthoDB" id="435980at2759"/>
<evidence type="ECO:0000259" key="7">
    <source>
        <dbReference type="Pfam" id="PF01545"/>
    </source>
</evidence>
<dbReference type="Proteomes" id="UP000053477">
    <property type="component" value="Unassembled WGS sequence"/>
</dbReference>
<keyword evidence="9" id="KW-1185">Reference proteome</keyword>
<dbReference type="InParanoid" id="A0A0H2RTQ9"/>
<evidence type="ECO:0000313" key="8">
    <source>
        <dbReference type="EMBL" id="KLO08221.1"/>
    </source>
</evidence>
<evidence type="ECO:0000256" key="1">
    <source>
        <dbReference type="ARBA" id="ARBA00004141"/>
    </source>
</evidence>
<protein>
    <recommendedName>
        <fullName evidence="7">Cation efflux protein transmembrane domain-containing protein</fullName>
    </recommendedName>
</protein>
<dbReference type="InterPro" id="IPR058533">
    <property type="entry name" value="Cation_efflux_TM"/>
</dbReference>
<proteinExistence type="predicted"/>
<feature type="domain" description="Cation efflux protein transmembrane" evidence="7">
    <location>
        <begin position="87"/>
        <end position="323"/>
    </location>
</feature>
<organism evidence="8 9">
    <name type="scientific">Schizopora paradoxa</name>
    <dbReference type="NCBI Taxonomy" id="27342"/>
    <lineage>
        <taxon>Eukaryota</taxon>
        <taxon>Fungi</taxon>
        <taxon>Dikarya</taxon>
        <taxon>Basidiomycota</taxon>
        <taxon>Agaricomycotina</taxon>
        <taxon>Agaricomycetes</taxon>
        <taxon>Hymenochaetales</taxon>
        <taxon>Schizoporaceae</taxon>
        <taxon>Schizopora</taxon>
    </lineage>
</organism>
<dbReference type="STRING" id="27342.A0A0H2RTQ9"/>
<evidence type="ECO:0000313" key="9">
    <source>
        <dbReference type="Proteomes" id="UP000053477"/>
    </source>
</evidence>
<comment type="subcellular location">
    <subcellularLocation>
        <location evidence="1">Membrane</location>
        <topology evidence="1">Multi-pass membrane protein</topology>
    </subcellularLocation>
</comment>
<evidence type="ECO:0000256" key="6">
    <source>
        <dbReference type="SAM" id="MobiDB-lite"/>
    </source>
</evidence>
<dbReference type="FunCoup" id="A0A0H2RTQ9">
    <property type="interactions" value="51"/>
</dbReference>
<dbReference type="GO" id="GO:0098771">
    <property type="term" value="P:inorganic ion homeostasis"/>
    <property type="evidence" value="ECO:0007669"/>
    <property type="project" value="UniProtKB-ARBA"/>
</dbReference>
<dbReference type="GO" id="GO:0016020">
    <property type="term" value="C:membrane"/>
    <property type="evidence" value="ECO:0007669"/>
    <property type="project" value="UniProtKB-SubCell"/>
</dbReference>
<accession>A0A0H2RTQ9</accession>
<evidence type="ECO:0000256" key="2">
    <source>
        <dbReference type="ARBA" id="ARBA00022448"/>
    </source>
</evidence>
<dbReference type="InterPro" id="IPR027469">
    <property type="entry name" value="Cation_efflux_TMD_sf"/>
</dbReference>
<dbReference type="GO" id="GO:0030003">
    <property type="term" value="P:intracellular monoatomic cation homeostasis"/>
    <property type="evidence" value="ECO:0007669"/>
    <property type="project" value="UniProtKB-ARBA"/>
</dbReference>
<dbReference type="Gene3D" id="3.30.70.1350">
    <property type="entry name" value="Cation efflux protein, cytoplasmic domain"/>
    <property type="match status" value="1"/>
</dbReference>
<dbReference type="InterPro" id="IPR036837">
    <property type="entry name" value="Cation_efflux_CTD_sf"/>
</dbReference>
<dbReference type="SUPFAM" id="SSF161111">
    <property type="entry name" value="Cation efflux protein transmembrane domain-like"/>
    <property type="match status" value="1"/>
</dbReference>
<feature type="region of interest" description="Disordered" evidence="6">
    <location>
        <begin position="1"/>
        <end position="67"/>
    </location>
</feature>
<dbReference type="Gene3D" id="1.20.1510.10">
    <property type="entry name" value="Cation efflux protein transmembrane domain"/>
    <property type="match status" value="1"/>
</dbReference>